<gene>
    <name evidence="1" type="ORF">NCTC13533_00043</name>
</gene>
<accession>A0A376C244</accession>
<reference evidence="1 2" key="1">
    <citation type="submission" date="2018-06" db="EMBL/GenBank/DDBJ databases">
        <authorList>
            <consortium name="Pathogen Informatics"/>
            <person name="Doyle S."/>
        </authorList>
    </citation>
    <scope>NUCLEOTIDE SEQUENCE [LARGE SCALE GENOMIC DNA]</scope>
    <source>
        <strain evidence="1 2">NCTC13533</strain>
    </source>
</reference>
<organism evidence="1 2">
    <name type="scientific">Chryseobacterium carnipullorum</name>
    <dbReference type="NCBI Taxonomy" id="1124835"/>
    <lineage>
        <taxon>Bacteria</taxon>
        <taxon>Pseudomonadati</taxon>
        <taxon>Bacteroidota</taxon>
        <taxon>Flavobacteriia</taxon>
        <taxon>Flavobacteriales</taxon>
        <taxon>Weeksellaceae</taxon>
        <taxon>Chryseobacterium group</taxon>
        <taxon>Chryseobacterium</taxon>
    </lineage>
</organism>
<evidence type="ECO:0000313" key="2">
    <source>
        <dbReference type="Proteomes" id="UP000255224"/>
    </source>
</evidence>
<sequence length="56" mass="6747">MRKYTKNKMSFPTDDAVLKSVFLAIREATKKWTMLIRDWGIVLNQFIIIFEKRLKL</sequence>
<protein>
    <submittedName>
        <fullName evidence="1">Transposase and inactivated derivatives</fullName>
    </submittedName>
</protein>
<dbReference type="Proteomes" id="UP000255224">
    <property type="component" value="Unassembled WGS sequence"/>
</dbReference>
<dbReference type="AlphaFoldDB" id="A0A376C244"/>
<name>A0A376C244_CHRCU</name>
<dbReference type="EMBL" id="UFVQ01000001">
    <property type="protein sequence ID" value="STA51386.1"/>
    <property type="molecule type" value="Genomic_DNA"/>
</dbReference>
<proteinExistence type="predicted"/>
<evidence type="ECO:0000313" key="1">
    <source>
        <dbReference type="EMBL" id="STA51386.1"/>
    </source>
</evidence>